<accession>A0A5P0ZJ87</accession>
<organism evidence="1 2">
    <name type="scientific">Companilactobacillus mishanensis</name>
    <dbReference type="NCBI Taxonomy" id="2486008"/>
    <lineage>
        <taxon>Bacteria</taxon>
        <taxon>Bacillati</taxon>
        <taxon>Bacillota</taxon>
        <taxon>Bacilli</taxon>
        <taxon>Lactobacillales</taxon>
        <taxon>Lactobacillaceae</taxon>
        <taxon>Companilactobacillus</taxon>
    </lineage>
</organism>
<dbReference type="RefSeq" id="WP_153383604.1">
    <property type="nucleotide sequence ID" value="NZ_VDFM01000011.1"/>
</dbReference>
<gene>
    <name evidence="1" type="ORF">FHL02_08590</name>
</gene>
<protein>
    <recommendedName>
        <fullName evidence="3">Type II toxin-antitoxin system HicB family antitoxin</fullName>
    </recommendedName>
</protein>
<evidence type="ECO:0000313" key="2">
    <source>
        <dbReference type="Proteomes" id="UP000380386"/>
    </source>
</evidence>
<reference evidence="1 2" key="1">
    <citation type="journal article" date="2019" name="Syst. Appl. Microbiol.">
        <title>Polyphasic characterization of two novel Lactobacillus spp. isolated from blown salami packages: Description of Lactobacillus halodurans sp. nov. and Lactobacillus salsicarnum sp. nov.</title>
        <authorList>
            <person name="Schuster J.A."/>
            <person name="Klingl A."/>
            <person name="Vogel R.F."/>
            <person name="Ehrmann M.A."/>
        </authorList>
    </citation>
    <scope>NUCLEOTIDE SEQUENCE [LARGE SCALE GENOMIC DNA]</scope>
    <source>
        <strain evidence="1 2">TMW 1.2118</strain>
    </source>
</reference>
<dbReference type="Gene3D" id="3.30.160.250">
    <property type="match status" value="1"/>
</dbReference>
<dbReference type="EMBL" id="VDFM01000011">
    <property type="protein sequence ID" value="MQS53075.1"/>
    <property type="molecule type" value="Genomic_DNA"/>
</dbReference>
<dbReference type="OrthoDB" id="5419659at2"/>
<name>A0A5P0ZJ87_9LACO</name>
<dbReference type="InterPro" id="IPR035069">
    <property type="entry name" value="TTHA1013/TTHA0281-like"/>
</dbReference>
<sequence>MINKITYPAVVAQSVLDDQIMYNVSFPDLSSAITYGTNLREALLNARTLLKLLLDGEEVLPESSTMTEVQAHYPKCMVSLVTAELNKE</sequence>
<evidence type="ECO:0000313" key="1">
    <source>
        <dbReference type="EMBL" id="MQS53075.1"/>
    </source>
</evidence>
<dbReference type="Proteomes" id="UP000380386">
    <property type="component" value="Unassembled WGS sequence"/>
</dbReference>
<dbReference type="AlphaFoldDB" id="A0A5P0ZJ87"/>
<dbReference type="SUPFAM" id="SSF143100">
    <property type="entry name" value="TTHA1013/TTHA0281-like"/>
    <property type="match status" value="1"/>
</dbReference>
<proteinExistence type="predicted"/>
<evidence type="ECO:0008006" key="3">
    <source>
        <dbReference type="Google" id="ProtNLM"/>
    </source>
</evidence>
<comment type="caution">
    <text evidence="1">The sequence shown here is derived from an EMBL/GenBank/DDBJ whole genome shotgun (WGS) entry which is preliminary data.</text>
</comment>